<evidence type="ECO:0000256" key="3">
    <source>
        <dbReference type="ARBA" id="ARBA00023163"/>
    </source>
</evidence>
<reference evidence="5" key="1">
    <citation type="submission" date="2020-03" db="EMBL/GenBank/DDBJ databases">
        <authorList>
            <person name="Guo F."/>
        </authorList>
    </citation>
    <scope>NUCLEOTIDE SEQUENCE</scope>
    <source>
        <strain evidence="5">JCM 30134</strain>
    </source>
</reference>
<dbReference type="Pfam" id="PF00196">
    <property type="entry name" value="GerE"/>
    <property type="match status" value="1"/>
</dbReference>
<feature type="domain" description="HTH luxR-type" evidence="4">
    <location>
        <begin position="197"/>
        <end position="262"/>
    </location>
</feature>
<gene>
    <name evidence="5" type="ORF">G8770_19615</name>
</gene>
<dbReference type="Gene3D" id="1.10.10.10">
    <property type="entry name" value="Winged helix-like DNA-binding domain superfamily/Winged helix DNA-binding domain"/>
    <property type="match status" value="1"/>
</dbReference>
<protein>
    <recommendedName>
        <fullName evidence="4">HTH luxR-type domain-containing protein</fullName>
    </recommendedName>
</protein>
<dbReference type="CDD" id="cd06170">
    <property type="entry name" value="LuxR_C_like"/>
    <property type="match status" value="1"/>
</dbReference>
<dbReference type="GO" id="GO:0006355">
    <property type="term" value="P:regulation of DNA-templated transcription"/>
    <property type="evidence" value="ECO:0007669"/>
    <property type="project" value="InterPro"/>
</dbReference>
<dbReference type="PANTHER" id="PTHR44688:SF16">
    <property type="entry name" value="DNA-BINDING TRANSCRIPTIONAL ACTIVATOR DEVR_DOSR"/>
    <property type="match status" value="1"/>
</dbReference>
<keyword evidence="1" id="KW-0805">Transcription regulation</keyword>
<accession>A0A9E5MNY6</accession>
<dbReference type="InterPro" id="IPR000792">
    <property type="entry name" value="Tscrpt_reg_LuxR_C"/>
</dbReference>
<keyword evidence="6" id="KW-1185">Reference proteome</keyword>
<evidence type="ECO:0000259" key="4">
    <source>
        <dbReference type="PROSITE" id="PS50043"/>
    </source>
</evidence>
<dbReference type="RefSeq" id="WP_167191069.1">
    <property type="nucleotide sequence ID" value="NZ_JAAONZ010000019.1"/>
</dbReference>
<name>A0A9E5MNY6_9GAMM</name>
<dbReference type="EMBL" id="JAAONZ010000019">
    <property type="protein sequence ID" value="NHO67760.1"/>
    <property type="molecule type" value="Genomic_DNA"/>
</dbReference>
<evidence type="ECO:0000256" key="2">
    <source>
        <dbReference type="ARBA" id="ARBA00023125"/>
    </source>
</evidence>
<sequence>MSQSLLPSQAFITAMAQATRSLNSEDFPQAILDLINLITPVDSLAVVGFPCDSLPVLFADITGTNVEPEKKGDLTNYINGAYLLDPFYEASQEFIPSGLYRLNEVAPDDFHESEYFRLYYRFSSLVDEVGFLLAVKDAGYLHLSLARIESFDEAEVDALRRLTPWLLAMLEQQWQGALLQKPEQGVSLHKQLSEALRNFGSSMLTERECEVARLLLHGHSSKSMAEKLKISMETIKVHRRNLYNKLDISSQSELFSLFLSSISLAGRVPGSDPLSAYHAPPTD</sequence>
<dbReference type="PANTHER" id="PTHR44688">
    <property type="entry name" value="DNA-BINDING TRANSCRIPTIONAL ACTIVATOR DEVR_DOSR"/>
    <property type="match status" value="1"/>
</dbReference>
<evidence type="ECO:0000313" key="6">
    <source>
        <dbReference type="Proteomes" id="UP000787472"/>
    </source>
</evidence>
<dbReference type="SMART" id="SM00421">
    <property type="entry name" value="HTH_LUXR"/>
    <property type="match status" value="1"/>
</dbReference>
<dbReference type="InterPro" id="IPR016032">
    <property type="entry name" value="Sig_transdc_resp-reg_C-effctor"/>
</dbReference>
<dbReference type="PROSITE" id="PS50043">
    <property type="entry name" value="HTH_LUXR_2"/>
    <property type="match status" value="1"/>
</dbReference>
<dbReference type="GO" id="GO:0003677">
    <property type="term" value="F:DNA binding"/>
    <property type="evidence" value="ECO:0007669"/>
    <property type="project" value="UniProtKB-KW"/>
</dbReference>
<comment type="caution">
    <text evidence="5">The sequence shown here is derived from an EMBL/GenBank/DDBJ whole genome shotgun (WGS) entry which is preliminary data.</text>
</comment>
<keyword evidence="2" id="KW-0238">DNA-binding</keyword>
<organism evidence="5 6">
    <name type="scientific">Pseudomaricurvus hydrocarbonicus</name>
    <dbReference type="NCBI Taxonomy" id="1470433"/>
    <lineage>
        <taxon>Bacteria</taxon>
        <taxon>Pseudomonadati</taxon>
        <taxon>Pseudomonadota</taxon>
        <taxon>Gammaproteobacteria</taxon>
        <taxon>Cellvibrionales</taxon>
        <taxon>Cellvibrionaceae</taxon>
        <taxon>Pseudomaricurvus</taxon>
    </lineage>
</organism>
<dbReference type="Proteomes" id="UP000787472">
    <property type="component" value="Unassembled WGS sequence"/>
</dbReference>
<dbReference type="InterPro" id="IPR036388">
    <property type="entry name" value="WH-like_DNA-bd_sf"/>
</dbReference>
<evidence type="ECO:0000313" key="5">
    <source>
        <dbReference type="EMBL" id="NHO67760.1"/>
    </source>
</evidence>
<evidence type="ECO:0000256" key="1">
    <source>
        <dbReference type="ARBA" id="ARBA00023015"/>
    </source>
</evidence>
<keyword evidence="3" id="KW-0804">Transcription</keyword>
<dbReference type="PRINTS" id="PR00038">
    <property type="entry name" value="HTHLUXR"/>
</dbReference>
<proteinExistence type="predicted"/>
<dbReference type="SUPFAM" id="SSF46894">
    <property type="entry name" value="C-terminal effector domain of the bipartite response regulators"/>
    <property type="match status" value="1"/>
</dbReference>
<dbReference type="AlphaFoldDB" id="A0A9E5MNY6"/>